<name>A0ABV8B5Q7_9BACI</name>
<reference evidence="2" key="1">
    <citation type="journal article" date="2019" name="Int. J. Syst. Evol. Microbiol.">
        <title>The Global Catalogue of Microorganisms (GCM) 10K type strain sequencing project: providing services to taxonomists for standard genome sequencing and annotation.</title>
        <authorList>
            <consortium name="The Broad Institute Genomics Platform"/>
            <consortium name="The Broad Institute Genome Sequencing Center for Infectious Disease"/>
            <person name="Wu L."/>
            <person name="Ma J."/>
        </authorList>
    </citation>
    <scope>NUCLEOTIDE SEQUENCE [LARGE SCALE GENOMIC DNA]</scope>
    <source>
        <strain evidence="2">CCUG 61889</strain>
    </source>
</reference>
<organism evidence="1 2">
    <name type="scientific">Bacillus songklensis</name>
    <dbReference type="NCBI Taxonomy" id="1069116"/>
    <lineage>
        <taxon>Bacteria</taxon>
        <taxon>Bacillati</taxon>
        <taxon>Bacillota</taxon>
        <taxon>Bacilli</taxon>
        <taxon>Bacillales</taxon>
        <taxon>Bacillaceae</taxon>
        <taxon>Bacillus</taxon>
    </lineage>
</organism>
<dbReference type="RefSeq" id="WP_377916072.1">
    <property type="nucleotide sequence ID" value="NZ_JBHRZT010000052.1"/>
</dbReference>
<dbReference type="EMBL" id="JBHRZT010000052">
    <property type="protein sequence ID" value="MFC3884541.1"/>
    <property type="molecule type" value="Genomic_DNA"/>
</dbReference>
<keyword evidence="2" id="KW-1185">Reference proteome</keyword>
<gene>
    <name evidence="1" type="ORF">ACFOU2_13920</name>
</gene>
<proteinExistence type="predicted"/>
<dbReference type="InterPro" id="IPR019618">
    <property type="entry name" value="Spore_germination_GerPA"/>
</dbReference>
<evidence type="ECO:0000313" key="1">
    <source>
        <dbReference type="EMBL" id="MFC3884541.1"/>
    </source>
</evidence>
<dbReference type="Pfam" id="PF10676">
    <property type="entry name" value="gerPA"/>
    <property type="match status" value="1"/>
</dbReference>
<accession>A0ABV8B5Q7</accession>
<comment type="caution">
    <text evidence="1">The sequence shown here is derived from an EMBL/GenBank/DDBJ whole genome shotgun (WGS) entry which is preliminary data.</text>
</comment>
<protein>
    <submittedName>
        <fullName evidence="1">Spore germination protein</fullName>
    </submittedName>
</protein>
<evidence type="ECO:0000313" key="2">
    <source>
        <dbReference type="Proteomes" id="UP001595752"/>
    </source>
</evidence>
<sequence length="73" mass="7832">MKLLINIHNPGVNNISQNGSFNSGQNTHNSHTANTKSVGACFSFGNFSPCFQIACNRLNNKSVMSQSGIESSQ</sequence>
<dbReference type="Proteomes" id="UP001595752">
    <property type="component" value="Unassembled WGS sequence"/>
</dbReference>